<name>A0A0C3G920_PILCF</name>
<protein>
    <recommendedName>
        <fullName evidence="2">DDE-1 domain-containing protein</fullName>
    </recommendedName>
</protein>
<evidence type="ECO:0000313" key="4">
    <source>
        <dbReference type="Proteomes" id="UP000054166"/>
    </source>
</evidence>
<dbReference type="GO" id="GO:0003676">
    <property type="term" value="F:nucleic acid binding"/>
    <property type="evidence" value="ECO:0007669"/>
    <property type="project" value="InterPro"/>
</dbReference>
<dbReference type="STRING" id="765440.A0A0C3G920"/>
<dbReference type="EMBL" id="KN832977">
    <property type="protein sequence ID" value="KIM88254.1"/>
    <property type="molecule type" value="Genomic_DNA"/>
</dbReference>
<gene>
    <name evidence="3" type="ORF">PILCRDRAFT_814163</name>
</gene>
<reference evidence="3 4" key="1">
    <citation type="submission" date="2014-04" db="EMBL/GenBank/DDBJ databases">
        <authorList>
            <consortium name="DOE Joint Genome Institute"/>
            <person name="Kuo A."/>
            <person name="Tarkka M."/>
            <person name="Buscot F."/>
            <person name="Kohler A."/>
            <person name="Nagy L.G."/>
            <person name="Floudas D."/>
            <person name="Copeland A."/>
            <person name="Barry K.W."/>
            <person name="Cichocki N."/>
            <person name="Veneault-Fourrey C."/>
            <person name="LaButti K."/>
            <person name="Lindquist E.A."/>
            <person name="Lipzen A."/>
            <person name="Lundell T."/>
            <person name="Morin E."/>
            <person name="Murat C."/>
            <person name="Sun H."/>
            <person name="Tunlid A."/>
            <person name="Henrissat B."/>
            <person name="Grigoriev I.V."/>
            <person name="Hibbett D.S."/>
            <person name="Martin F."/>
            <person name="Nordberg H.P."/>
            <person name="Cantor M.N."/>
            <person name="Hua S.X."/>
        </authorList>
    </citation>
    <scope>NUCLEOTIDE SEQUENCE [LARGE SCALE GENOMIC DNA]</scope>
    <source>
        <strain evidence="3 4">F 1598</strain>
    </source>
</reference>
<accession>A0A0C3G920</accession>
<sequence length="108" mass="12070">MRKLAEENNIELFCLPPHTTHRTQPLDVGVFGPCDAGGWNNVIMSWMRRAFLPGTIQKAWRKCGICPLKPDIFTDTDFAPSTSTSTLGHFPASYPISDDDTDLEAEEE</sequence>
<reference evidence="4" key="2">
    <citation type="submission" date="2015-01" db="EMBL/GenBank/DDBJ databases">
        <title>Evolutionary Origins and Diversification of the Mycorrhizal Mutualists.</title>
        <authorList>
            <consortium name="DOE Joint Genome Institute"/>
            <consortium name="Mycorrhizal Genomics Consortium"/>
            <person name="Kohler A."/>
            <person name="Kuo A."/>
            <person name="Nagy L.G."/>
            <person name="Floudas D."/>
            <person name="Copeland A."/>
            <person name="Barry K.W."/>
            <person name="Cichocki N."/>
            <person name="Veneault-Fourrey C."/>
            <person name="LaButti K."/>
            <person name="Lindquist E.A."/>
            <person name="Lipzen A."/>
            <person name="Lundell T."/>
            <person name="Morin E."/>
            <person name="Murat C."/>
            <person name="Riley R."/>
            <person name="Ohm R."/>
            <person name="Sun H."/>
            <person name="Tunlid A."/>
            <person name="Henrissat B."/>
            <person name="Grigoriev I.V."/>
            <person name="Hibbett D.S."/>
            <person name="Martin F."/>
        </authorList>
    </citation>
    <scope>NUCLEOTIDE SEQUENCE [LARGE SCALE GENOMIC DNA]</scope>
    <source>
        <strain evidence="4">F 1598</strain>
    </source>
</reference>
<dbReference type="AlphaFoldDB" id="A0A0C3G920"/>
<keyword evidence="4" id="KW-1185">Reference proteome</keyword>
<feature type="region of interest" description="Disordered" evidence="1">
    <location>
        <begin position="83"/>
        <end position="108"/>
    </location>
</feature>
<dbReference type="InterPro" id="IPR004875">
    <property type="entry name" value="DDE_SF_endonuclease_dom"/>
</dbReference>
<dbReference type="OrthoDB" id="3064354at2759"/>
<dbReference type="Proteomes" id="UP000054166">
    <property type="component" value="Unassembled WGS sequence"/>
</dbReference>
<feature type="non-terminal residue" evidence="3">
    <location>
        <position position="108"/>
    </location>
</feature>
<evidence type="ECO:0000259" key="2">
    <source>
        <dbReference type="Pfam" id="PF03184"/>
    </source>
</evidence>
<dbReference type="HOGENOM" id="CLU_2203305_0_0_1"/>
<evidence type="ECO:0000256" key="1">
    <source>
        <dbReference type="SAM" id="MobiDB-lite"/>
    </source>
</evidence>
<proteinExistence type="predicted"/>
<feature type="compositionally biased region" description="Acidic residues" evidence="1">
    <location>
        <begin position="97"/>
        <end position="108"/>
    </location>
</feature>
<feature type="domain" description="DDE-1" evidence="2">
    <location>
        <begin position="5"/>
        <end position="32"/>
    </location>
</feature>
<dbReference type="InParanoid" id="A0A0C3G920"/>
<evidence type="ECO:0000313" key="3">
    <source>
        <dbReference type="EMBL" id="KIM88254.1"/>
    </source>
</evidence>
<dbReference type="Pfam" id="PF03184">
    <property type="entry name" value="DDE_1"/>
    <property type="match status" value="1"/>
</dbReference>
<organism evidence="3 4">
    <name type="scientific">Piloderma croceum (strain F 1598)</name>
    <dbReference type="NCBI Taxonomy" id="765440"/>
    <lineage>
        <taxon>Eukaryota</taxon>
        <taxon>Fungi</taxon>
        <taxon>Dikarya</taxon>
        <taxon>Basidiomycota</taxon>
        <taxon>Agaricomycotina</taxon>
        <taxon>Agaricomycetes</taxon>
        <taxon>Agaricomycetidae</taxon>
        <taxon>Atheliales</taxon>
        <taxon>Atheliaceae</taxon>
        <taxon>Piloderma</taxon>
    </lineage>
</organism>